<dbReference type="GO" id="GO:0043161">
    <property type="term" value="P:proteasome-mediated ubiquitin-dependent protein catabolic process"/>
    <property type="evidence" value="ECO:0007669"/>
    <property type="project" value="TreeGrafter"/>
</dbReference>
<dbReference type="Proteomes" id="UP000466442">
    <property type="component" value="Unassembled WGS sequence"/>
</dbReference>
<keyword evidence="3" id="KW-0647">Proteasome</keyword>
<dbReference type="PANTHER" id="PTHR12387:SF0">
    <property type="entry name" value="26S PROTEASOME NON-ATPASE REGULATORY SUBUNIT 8"/>
    <property type="match status" value="1"/>
</dbReference>
<name>A0A8S9XSF0_APOLU</name>
<gene>
    <name evidence="7" type="ORF">GE061_012057</name>
</gene>
<dbReference type="InterPro" id="IPR000717">
    <property type="entry name" value="PCI_dom"/>
</dbReference>
<comment type="caution">
    <text evidence="7">The sequence shown here is derived from an EMBL/GenBank/DDBJ whole genome shotgun (WGS) entry which is preliminary data.</text>
</comment>
<keyword evidence="8" id="KW-1185">Reference proteome</keyword>
<evidence type="ECO:0000256" key="1">
    <source>
        <dbReference type="ARBA" id="ARBA00009627"/>
    </source>
</evidence>
<dbReference type="InterPro" id="IPR006746">
    <property type="entry name" value="26S_Psome_Rpn12"/>
</dbReference>
<dbReference type="Pfam" id="PF10075">
    <property type="entry name" value="CSN8_PSD8_EIF3K"/>
    <property type="match status" value="1"/>
</dbReference>
<evidence type="ECO:0000256" key="4">
    <source>
        <dbReference type="ARBA" id="ARBA00062283"/>
    </source>
</evidence>
<dbReference type="GO" id="GO:0008541">
    <property type="term" value="C:proteasome regulatory particle, lid subcomplex"/>
    <property type="evidence" value="ECO:0007669"/>
    <property type="project" value="TreeGrafter"/>
</dbReference>
<evidence type="ECO:0000313" key="7">
    <source>
        <dbReference type="EMBL" id="KAF6211544.1"/>
    </source>
</evidence>
<organism evidence="7 8">
    <name type="scientific">Apolygus lucorum</name>
    <name type="common">Small green plant bug</name>
    <name type="synonym">Lygocoris lucorum</name>
    <dbReference type="NCBI Taxonomy" id="248454"/>
    <lineage>
        <taxon>Eukaryota</taxon>
        <taxon>Metazoa</taxon>
        <taxon>Ecdysozoa</taxon>
        <taxon>Arthropoda</taxon>
        <taxon>Hexapoda</taxon>
        <taxon>Insecta</taxon>
        <taxon>Pterygota</taxon>
        <taxon>Neoptera</taxon>
        <taxon>Paraneoptera</taxon>
        <taxon>Hemiptera</taxon>
        <taxon>Heteroptera</taxon>
        <taxon>Panheteroptera</taxon>
        <taxon>Cimicomorpha</taxon>
        <taxon>Miridae</taxon>
        <taxon>Mirini</taxon>
        <taxon>Apolygus</taxon>
    </lineage>
</organism>
<comment type="similarity">
    <text evidence="1">Belongs to the proteasome subunit S14 family.</text>
</comment>
<dbReference type="Gene3D" id="1.25.40.990">
    <property type="match status" value="1"/>
</dbReference>
<comment type="subunit">
    <text evidence="4">Component of the 19S proteasome regulatory particle complex. The 26S proteasome consists of a 20S core particle (CP) and two 19S regulatory subunits (RP). The regulatory particle is made of a lid composed of 9 subunits including PSMD8, a base containing 6 ATPases and few additional components. Interacts with DDI2. Interacts with TASOR.</text>
</comment>
<dbReference type="FunFam" id="1.25.40.990:FF:000001">
    <property type="entry name" value="26S proteasome non-ATPase regulatory subunit"/>
    <property type="match status" value="1"/>
</dbReference>
<protein>
    <recommendedName>
        <fullName evidence="2">26S proteasome non-ATPase regulatory subunit 8</fullName>
    </recommendedName>
    <alternativeName>
        <fullName evidence="5">26S proteasome regulatory subunit RPN12</fullName>
    </alternativeName>
</protein>
<evidence type="ECO:0000313" key="8">
    <source>
        <dbReference type="Proteomes" id="UP000466442"/>
    </source>
</evidence>
<dbReference type="OrthoDB" id="409122at2759"/>
<dbReference type="GO" id="GO:0005634">
    <property type="term" value="C:nucleus"/>
    <property type="evidence" value="ECO:0007669"/>
    <property type="project" value="TreeGrafter"/>
</dbReference>
<sequence>MAELDVVVNLHKHLKTEWTKKSPNISTCGRLLNELKVALTKLMFLPTSNTTASQKELLIARDTLEIGAHWSIAAKNIPSFERYMAQLKCYYLDYKDQLPESAFEYPLLGLNLLHLLSQNRVAEFHTELELLPSDQIQSNPYIQHPLSLEQYLMEGNYNKIFLAKGNVPAESYNFFIDILLETIRNEIAGCMEVAYQKISVGDAERMLYLSNQAAIRDYATRKNWSLGPNNNFHFAQTDKKKSDEVLPSKELVMQTMEYARELEMIV</sequence>
<dbReference type="PROSITE" id="PS50250">
    <property type="entry name" value="PCI"/>
    <property type="match status" value="1"/>
</dbReference>
<evidence type="ECO:0000256" key="2">
    <source>
        <dbReference type="ARBA" id="ARBA00014939"/>
    </source>
</evidence>
<feature type="domain" description="PCI" evidence="6">
    <location>
        <begin position="78"/>
        <end position="251"/>
    </location>
</feature>
<dbReference type="InterPro" id="IPR033464">
    <property type="entry name" value="CSN8_PSD8_EIF3K"/>
</dbReference>
<evidence type="ECO:0000259" key="6">
    <source>
        <dbReference type="PROSITE" id="PS50250"/>
    </source>
</evidence>
<dbReference type="EMBL" id="WIXP02000004">
    <property type="protein sequence ID" value="KAF6211544.1"/>
    <property type="molecule type" value="Genomic_DNA"/>
</dbReference>
<proteinExistence type="inferred from homology"/>
<evidence type="ECO:0000256" key="3">
    <source>
        <dbReference type="ARBA" id="ARBA00022942"/>
    </source>
</evidence>
<dbReference type="GO" id="GO:0005829">
    <property type="term" value="C:cytosol"/>
    <property type="evidence" value="ECO:0007669"/>
    <property type="project" value="TreeGrafter"/>
</dbReference>
<dbReference type="AlphaFoldDB" id="A0A8S9XSF0"/>
<reference evidence="7" key="1">
    <citation type="journal article" date="2021" name="Mol. Ecol. Resour.">
        <title>Apolygus lucorum genome provides insights into omnivorousness and mesophyll feeding.</title>
        <authorList>
            <person name="Liu Y."/>
            <person name="Liu H."/>
            <person name="Wang H."/>
            <person name="Huang T."/>
            <person name="Liu B."/>
            <person name="Yang B."/>
            <person name="Yin L."/>
            <person name="Li B."/>
            <person name="Zhang Y."/>
            <person name="Zhang S."/>
            <person name="Jiang F."/>
            <person name="Zhang X."/>
            <person name="Ren Y."/>
            <person name="Wang B."/>
            <person name="Wang S."/>
            <person name="Lu Y."/>
            <person name="Wu K."/>
            <person name="Fan W."/>
            <person name="Wang G."/>
        </authorList>
    </citation>
    <scope>NUCLEOTIDE SEQUENCE</scope>
    <source>
        <strain evidence="7">12Hb</strain>
    </source>
</reference>
<evidence type="ECO:0000256" key="5">
    <source>
        <dbReference type="ARBA" id="ARBA00078986"/>
    </source>
</evidence>
<accession>A0A8S9XSF0</accession>
<dbReference type="PANTHER" id="PTHR12387">
    <property type="entry name" value="26S PROTEASOME NON-ATPASE REGULATORY SUBUNIT 8"/>
    <property type="match status" value="1"/>
</dbReference>